<dbReference type="OrthoDB" id="2431049at2759"/>
<dbReference type="CDD" id="cd23787">
    <property type="entry name" value="RWD_CSM1"/>
    <property type="match status" value="1"/>
</dbReference>
<keyword evidence="1" id="KW-0175">Coiled coil</keyword>
<dbReference type="InterPro" id="IPR038608">
    <property type="entry name" value="Csm1/Pcs1_C_sf"/>
</dbReference>
<name>A0A0D6ENT1_SPOSA</name>
<proteinExistence type="predicted"/>
<dbReference type="Pfam" id="PF12539">
    <property type="entry name" value="Csm1"/>
    <property type="match status" value="1"/>
</dbReference>
<feature type="compositionally biased region" description="Low complexity" evidence="2">
    <location>
        <begin position="18"/>
        <end position="38"/>
    </location>
</feature>
<dbReference type="PANTHER" id="PTHR28006">
    <property type="entry name" value="MONOPOLIN COMPLEX SUBUNIT CSM1"/>
    <property type="match status" value="1"/>
</dbReference>
<evidence type="ECO:0000256" key="2">
    <source>
        <dbReference type="SAM" id="MobiDB-lite"/>
    </source>
</evidence>
<feature type="domain" description="Monopolin complex subunit Csm1/Pcs1 C-terminal" evidence="3">
    <location>
        <begin position="353"/>
        <end position="432"/>
    </location>
</feature>
<evidence type="ECO:0000256" key="1">
    <source>
        <dbReference type="SAM" id="Coils"/>
    </source>
</evidence>
<dbReference type="GO" id="GO:0005730">
    <property type="term" value="C:nucleolus"/>
    <property type="evidence" value="ECO:0007669"/>
    <property type="project" value="TreeGrafter"/>
</dbReference>
<dbReference type="InterPro" id="IPR020981">
    <property type="entry name" value="Csm1/Pcs1_C"/>
</dbReference>
<dbReference type="InterPro" id="IPR040349">
    <property type="entry name" value="Csm1/Pcs1"/>
</dbReference>
<feature type="compositionally biased region" description="Acidic residues" evidence="2">
    <location>
        <begin position="114"/>
        <end position="127"/>
    </location>
</feature>
<protein>
    <submittedName>
        <fullName evidence="4">SPOSA6832_03163-mRNA-1:cds</fullName>
    </submittedName>
</protein>
<evidence type="ECO:0000313" key="5">
    <source>
        <dbReference type="Proteomes" id="UP000243876"/>
    </source>
</evidence>
<dbReference type="GO" id="GO:0045144">
    <property type="term" value="P:meiotic sister chromatid segregation"/>
    <property type="evidence" value="ECO:0007669"/>
    <property type="project" value="TreeGrafter"/>
</dbReference>
<dbReference type="GO" id="GO:1990644">
    <property type="term" value="F:microtubule site clamp"/>
    <property type="evidence" value="ECO:0007669"/>
    <property type="project" value="TreeGrafter"/>
</dbReference>
<evidence type="ECO:0000259" key="3">
    <source>
        <dbReference type="Pfam" id="PF12539"/>
    </source>
</evidence>
<feature type="compositionally biased region" description="Polar residues" evidence="2">
    <location>
        <begin position="1"/>
        <end position="10"/>
    </location>
</feature>
<feature type="compositionally biased region" description="Basic and acidic residues" evidence="2">
    <location>
        <begin position="128"/>
        <end position="141"/>
    </location>
</feature>
<feature type="compositionally biased region" description="Basic and acidic residues" evidence="2">
    <location>
        <begin position="76"/>
        <end position="85"/>
    </location>
</feature>
<feature type="compositionally biased region" description="Low complexity" evidence="2">
    <location>
        <begin position="320"/>
        <end position="336"/>
    </location>
</feature>
<dbReference type="GO" id="GO:0072686">
    <property type="term" value="C:mitotic spindle"/>
    <property type="evidence" value="ECO:0007669"/>
    <property type="project" value="TreeGrafter"/>
</dbReference>
<sequence>MGESTASSKPSRSRKPVAATSAKAAASRSRSKKAAVQVDEVDEEDDIAGARDDGEDDDGDDELGAAEGTTLIPETQFERADEAASGKRGGKKAPVKKTSAAMGGRKTAAKEDVAPEQEQEDDFDAEEDVGKGKPSPREKKLQAQLDATKKALADVQLSFKTLSELRHTRAEEAESRLREIADERQQAAANTVQTYKTESDVLRSEISSLQEAAFASPRTKAARANNARIAELEEENTALAARIEELEKEREAREEEFAREADERERRWERKLREEVKAGQEKMRKETAQMKADLDTTRTELTAEVAHSKSLQAKLKTAGPPSSSTSLPSSTTISSSAQQVEKLTDDVNRLTQKLQLNEDLTGFAVHSVKDDPMGLAFTCVLNDCWGQSGGLNFKLVFHIDGTVSYTPDVDSSRDGLLTKLLPSVMQNYMRFEAGLCSEWFCRLFNAVNKQQPRTT</sequence>
<feature type="compositionally biased region" description="Acidic residues" evidence="2">
    <location>
        <begin position="39"/>
        <end position="64"/>
    </location>
</feature>
<organism evidence="4 5">
    <name type="scientific">Sporidiobolus salmonicolor</name>
    <name type="common">Yeast-like fungus</name>
    <name type="synonym">Sporobolomyces salmonicolor</name>
    <dbReference type="NCBI Taxonomy" id="5005"/>
    <lineage>
        <taxon>Eukaryota</taxon>
        <taxon>Fungi</taxon>
        <taxon>Dikarya</taxon>
        <taxon>Basidiomycota</taxon>
        <taxon>Pucciniomycotina</taxon>
        <taxon>Microbotryomycetes</taxon>
        <taxon>Sporidiobolales</taxon>
        <taxon>Sporidiobolaceae</taxon>
        <taxon>Sporobolomyces</taxon>
    </lineage>
</organism>
<dbReference type="Proteomes" id="UP000243876">
    <property type="component" value="Unassembled WGS sequence"/>
</dbReference>
<accession>A0A0D6ENT1</accession>
<reference evidence="5" key="1">
    <citation type="submission" date="2015-02" db="EMBL/GenBank/DDBJ databases">
        <authorList>
            <person name="Gon?alves P."/>
        </authorList>
    </citation>
    <scope>NUCLEOTIDE SEQUENCE [LARGE SCALE GENOMIC DNA]</scope>
</reference>
<dbReference type="Gene3D" id="3.90.1150.80">
    <property type="match status" value="1"/>
</dbReference>
<dbReference type="AlphaFoldDB" id="A0A0D6ENT1"/>
<dbReference type="GO" id="GO:0033551">
    <property type="term" value="C:monopolin complex"/>
    <property type="evidence" value="ECO:0007669"/>
    <property type="project" value="InterPro"/>
</dbReference>
<feature type="region of interest" description="Disordered" evidence="2">
    <location>
        <begin position="1"/>
        <end position="141"/>
    </location>
</feature>
<feature type="coiled-coil region" evidence="1">
    <location>
        <begin position="170"/>
        <end position="289"/>
    </location>
</feature>
<keyword evidence="5" id="KW-1185">Reference proteome</keyword>
<dbReference type="EMBL" id="CENE01000014">
    <property type="protein sequence ID" value="CEQ41443.1"/>
    <property type="molecule type" value="Genomic_DNA"/>
</dbReference>
<gene>
    <name evidence="4" type="primary">SPOSA6832_03163</name>
</gene>
<dbReference type="PANTHER" id="PTHR28006:SF1">
    <property type="entry name" value="MONOPOLIN COMPLEX SUBUNIT CSM1"/>
    <property type="match status" value="1"/>
</dbReference>
<feature type="region of interest" description="Disordered" evidence="2">
    <location>
        <begin position="307"/>
        <end position="339"/>
    </location>
</feature>
<evidence type="ECO:0000313" key="4">
    <source>
        <dbReference type="EMBL" id="CEQ41443.1"/>
    </source>
</evidence>
<dbReference type="GO" id="GO:0051315">
    <property type="term" value="P:attachment of mitotic spindle microtubules to kinetochore"/>
    <property type="evidence" value="ECO:0007669"/>
    <property type="project" value="TreeGrafter"/>
</dbReference>
<dbReference type="GO" id="GO:0034506">
    <property type="term" value="C:chromosome, centromeric core domain"/>
    <property type="evidence" value="ECO:0007669"/>
    <property type="project" value="TreeGrafter"/>
</dbReference>